<organism evidence="7 8">
    <name type="scientific">Acrodontium crateriforme</name>
    <dbReference type="NCBI Taxonomy" id="150365"/>
    <lineage>
        <taxon>Eukaryota</taxon>
        <taxon>Fungi</taxon>
        <taxon>Dikarya</taxon>
        <taxon>Ascomycota</taxon>
        <taxon>Pezizomycotina</taxon>
        <taxon>Dothideomycetes</taxon>
        <taxon>Dothideomycetidae</taxon>
        <taxon>Mycosphaerellales</taxon>
        <taxon>Teratosphaeriaceae</taxon>
        <taxon>Acrodontium</taxon>
    </lineage>
</organism>
<evidence type="ECO:0000256" key="2">
    <source>
        <dbReference type="ARBA" id="ARBA00022670"/>
    </source>
</evidence>
<dbReference type="InterPro" id="IPR008758">
    <property type="entry name" value="Peptidase_S28"/>
</dbReference>
<keyword evidence="2" id="KW-0645">Protease</keyword>
<gene>
    <name evidence="7" type="ORF">R9X50_00154100</name>
</gene>
<dbReference type="EMBL" id="CP138581">
    <property type="protein sequence ID" value="WPG98747.1"/>
    <property type="molecule type" value="Genomic_DNA"/>
</dbReference>
<dbReference type="Gene3D" id="3.40.50.1820">
    <property type="entry name" value="alpha/beta hydrolase"/>
    <property type="match status" value="2"/>
</dbReference>
<dbReference type="GO" id="GO:0070008">
    <property type="term" value="F:serine-type exopeptidase activity"/>
    <property type="evidence" value="ECO:0007669"/>
    <property type="project" value="InterPro"/>
</dbReference>
<dbReference type="GO" id="GO:0004180">
    <property type="term" value="F:carboxypeptidase activity"/>
    <property type="evidence" value="ECO:0007669"/>
    <property type="project" value="UniProtKB-KW"/>
</dbReference>
<dbReference type="FunFam" id="3.40.50.1820:FF:000251">
    <property type="entry name" value="Extracelular serine carboxypeptidase, putative"/>
    <property type="match status" value="1"/>
</dbReference>
<keyword evidence="5" id="KW-0325">Glycoprotein</keyword>
<keyword evidence="7" id="KW-0121">Carboxypeptidase</keyword>
<dbReference type="Pfam" id="PF05577">
    <property type="entry name" value="Peptidase_S28"/>
    <property type="match status" value="1"/>
</dbReference>
<evidence type="ECO:0000256" key="5">
    <source>
        <dbReference type="ARBA" id="ARBA00023180"/>
    </source>
</evidence>
<dbReference type="PANTHER" id="PTHR11010">
    <property type="entry name" value="PROTEASE S28 PRO-X CARBOXYPEPTIDASE-RELATED"/>
    <property type="match status" value="1"/>
</dbReference>
<keyword evidence="8" id="KW-1185">Reference proteome</keyword>
<protein>
    <submittedName>
        <fullName evidence="7">Serine carboxypeptidase</fullName>
    </submittedName>
</protein>
<proteinExistence type="inferred from homology"/>
<dbReference type="PROSITE" id="PS51257">
    <property type="entry name" value="PROKAR_LIPOPROTEIN"/>
    <property type="match status" value="1"/>
</dbReference>
<dbReference type="Proteomes" id="UP001303373">
    <property type="component" value="Chromosome 2"/>
</dbReference>
<comment type="similarity">
    <text evidence="1">Belongs to the peptidase S28 family.</text>
</comment>
<evidence type="ECO:0000256" key="6">
    <source>
        <dbReference type="SAM" id="SignalP"/>
    </source>
</evidence>
<evidence type="ECO:0000256" key="4">
    <source>
        <dbReference type="ARBA" id="ARBA00022801"/>
    </source>
</evidence>
<dbReference type="GO" id="GO:0008239">
    <property type="term" value="F:dipeptidyl-peptidase activity"/>
    <property type="evidence" value="ECO:0007669"/>
    <property type="project" value="TreeGrafter"/>
</dbReference>
<accession>A0AAQ3M284</accession>
<keyword evidence="4" id="KW-0378">Hydrolase</keyword>
<name>A0AAQ3M284_9PEZI</name>
<evidence type="ECO:0000313" key="8">
    <source>
        <dbReference type="Proteomes" id="UP001303373"/>
    </source>
</evidence>
<keyword evidence="3 6" id="KW-0732">Signal</keyword>
<evidence type="ECO:0000313" key="7">
    <source>
        <dbReference type="EMBL" id="WPG98747.1"/>
    </source>
</evidence>
<dbReference type="GO" id="GO:0006508">
    <property type="term" value="P:proteolysis"/>
    <property type="evidence" value="ECO:0007669"/>
    <property type="project" value="UniProtKB-KW"/>
</dbReference>
<sequence length="569" mass="64520">MHSVFKHLTAVLAFVAGCEAITNRLGGPRLMPRDLRELAKTRSIERRADTNPSLLYQEHNFSVPVDHFHNESRYEPHSSAKFNLRYWFDAQYYKPGGPVIVLQSGETSAVGRLVFLQKGIVNILAKATNGIGVIIEHRYYGTSFPTENLSVENLRFLTTDQALADEAYFAQNIKFPGLEKYGDLTSKTTAYIGYGGSYAGAFNAFLRKLYPDVFWGTISSSGVTKAIYDYWQYYEPVAHYGPAKCVSATKTLTHIIDNILIGKREDRKLVQTLKNSFSLPNVTHDDDFASALSSGIQGLQSLVWDPAENDDTLYDYCDNLTSEKLAYPSTESLRSTAEHLIKEGGYSAETELVNQMLNYMGYINATAAQPCVESEETQDQCFSAHESTGYTDISIDNYDSRSWPWQYCTEYGYLQTGSGVPKNQLPVVSRKISVEYESIVCRKAFNLTTPPDTDRINKFGGYDLSYPRLAIIDGEWDPWRPATPHAFGYGAKNRKSTTNEPFLLIPKAVHHWDEYGLFANETTKSLPPASIVQVHEQEVAFVKAWMKEWEDKCKREKKWTWKLSHWYKS</sequence>
<dbReference type="SUPFAM" id="SSF53474">
    <property type="entry name" value="alpha/beta-Hydrolases"/>
    <property type="match status" value="1"/>
</dbReference>
<reference evidence="7 8" key="1">
    <citation type="submission" date="2023-11" db="EMBL/GenBank/DDBJ databases">
        <title>An acidophilic fungus is an integral part of prey digestion in a carnivorous sundew plant.</title>
        <authorList>
            <person name="Tsai I.J."/>
        </authorList>
    </citation>
    <scope>NUCLEOTIDE SEQUENCE [LARGE SCALE GENOMIC DNA]</scope>
    <source>
        <strain evidence="7">169a</strain>
    </source>
</reference>
<dbReference type="PANTHER" id="PTHR11010:SF117">
    <property type="entry name" value="SERINE PROTEASE 16"/>
    <property type="match status" value="1"/>
</dbReference>
<dbReference type="InterPro" id="IPR029058">
    <property type="entry name" value="AB_hydrolase_fold"/>
</dbReference>
<evidence type="ECO:0000256" key="1">
    <source>
        <dbReference type="ARBA" id="ARBA00011079"/>
    </source>
</evidence>
<feature type="signal peptide" evidence="6">
    <location>
        <begin position="1"/>
        <end position="20"/>
    </location>
</feature>
<evidence type="ECO:0000256" key="3">
    <source>
        <dbReference type="ARBA" id="ARBA00022729"/>
    </source>
</evidence>
<dbReference type="AlphaFoldDB" id="A0AAQ3M284"/>
<feature type="chain" id="PRO_5042846320" evidence="6">
    <location>
        <begin position="21"/>
        <end position="569"/>
    </location>
</feature>